<evidence type="ECO:0000259" key="6">
    <source>
        <dbReference type="Pfam" id="PF07227"/>
    </source>
</evidence>
<accession>A0A9K3NSG1</accession>
<dbReference type="Proteomes" id="UP000215914">
    <property type="component" value="Unassembled WGS sequence"/>
</dbReference>
<keyword evidence="2" id="KW-0479">Metal-binding</keyword>
<comment type="subcellular location">
    <subcellularLocation>
        <location evidence="1">Nucleus</location>
    </subcellularLocation>
</comment>
<comment type="caution">
    <text evidence="7">The sequence shown here is derived from an EMBL/GenBank/DDBJ whole genome shotgun (WGS) entry which is preliminary data.</text>
</comment>
<keyword evidence="5" id="KW-0539">Nucleus</keyword>
<dbReference type="Gramene" id="mRNA:HanXRQr2_Chr04g0167001">
    <property type="protein sequence ID" value="CDS:HanXRQr2_Chr04g0167001.1"/>
    <property type="gene ID" value="HanXRQr2_Chr04g0167001"/>
</dbReference>
<reference evidence="7" key="1">
    <citation type="journal article" date="2017" name="Nature">
        <title>The sunflower genome provides insights into oil metabolism, flowering and Asterid evolution.</title>
        <authorList>
            <person name="Badouin H."/>
            <person name="Gouzy J."/>
            <person name="Grassa C.J."/>
            <person name="Murat F."/>
            <person name="Staton S.E."/>
            <person name="Cottret L."/>
            <person name="Lelandais-Briere C."/>
            <person name="Owens G.L."/>
            <person name="Carrere S."/>
            <person name="Mayjonade B."/>
            <person name="Legrand L."/>
            <person name="Gill N."/>
            <person name="Kane N.C."/>
            <person name="Bowers J.E."/>
            <person name="Hubner S."/>
            <person name="Bellec A."/>
            <person name="Berard A."/>
            <person name="Berges H."/>
            <person name="Blanchet N."/>
            <person name="Boniface M.C."/>
            <person name="Brunel D."/>
            <person name="Catrice O."/>
            <person name="Chaidir N."/>
            <person name="Claudel C."/>
            <person name="Donnadieu C."/>
            <person name="Faraut T."/>
            <person name="Fievet G."/>
            <person name="Helmstetter N."/>
            <person name="King M."/>
            <person name="Knapp S.J."/>
            <person name="Lai Z."/>
            <person name="Le Paslier M.C."/>
            <person name="Lippi Y."/>
            <person name="Lorenzon L."/>
            <person name="Mandel J.R."/>
            <person name="Marage G."/>
            <person name="Marchand G."/>
            <person name="Marquand E."/>
            <person name="Bret-Mestries E."/>
            <person name="Morien E."/>
            <person name="Nambeesan S."/>
            <person name="Nguyen T."/>
            <person name="Pegot-Espagnet P."/>
            <person name="Pouilly N."/>
            <person name="Raftis F."/>
            <person name="Sallet E."/>
            <person name="Schiex T."/>
            <person name="Thomas J."/>
            <person name="Vandecasteele C."/>
            <person name="Vares D."/>
            <person name="Vear F."/>
            <person name="Vautrin S."/>
            <person name="Crespi M."/>
            <person name="Mangin B."/>
            <person name="Burke J.M."/>
            <person name="Salse J."/>
            <person name="Munos S."/>
            <person name="Vincourt P."/>
            <person name="Rieseberg L.H."/>
            <person name="Langlade N.B."/>
        </authorList>
    </citation>
    <scope>NUCLEOTIDE SEQUENCE</scope>
    <source>
        <tissue evidence="7">Leaves</tissue>
    </source>
</reference>
<sequence>MGLESFLSSQNRLPTNESIEESLFKRCKNVNCKQLLIVEDCDCKICSTKKGLCSECMCPVCLNFDFASKTYSWIGCDVCSHQCHVTYSAQKNLIKPRRSLKGPASTIEMDFNRLCCGHASEMFGFNKDVFKSCAEQ</sequence>
<dbReference type="InterPro" id="IPR004082">
    <property type="entry name" value="OBERON"/>
</dbReference>
<reference evidence="7" key="2">
    <citation type="submission" date="2020-06" db="EMBL/GenBank/DDBJ databases">
        <title>Helianthus annuus Genome sequencing and assembly Release 2.</title>
        <authorList>
            <person name="Gouzy J."/>
            <person name="Langlade N."/>
            <person name="Munos S."/>
        </authorList>
    </citation>
    <scope>NUCLEOTIDE SEQUENCE</scope>
    <source>
        <tissue evidence="7">Leaves</tissue>
    </source>
</reference>
<evidence type="ECO:0000256" key="2">
    <source>
        <dbReference type="ARBA" id="ARBA00022723"/>
    </source>
</evidence>
<dbReference type="PANTHER" id="PTHR21736:SF38">
    <property type="entry name" value="PROTEIN OBERON 3"/>
    <property type="match status" value="1"/>
</dbReference>
<evidence type="ECO:0000256" key="1">
    <source>
        <dbReference type="ARBA" id="ARBA00004123"/>
    </source>
</evidence>
<keyword evidence="4" id="KW-0862">Zinc</keyword>
<evidence type="ECO:0000256" key="4">
    <source>
        <dbReference type="ARBA" id="ARBA00022833"/>
    </source>
</evidence>
<gene>
    <name evidence="7" type="ORF">HanXRQr2_Chr04g0167001</name>
</gene>
<evidence type="ECO:0000313" key="7">
    <source>
        <dbReference type="EMBL" id="KAF5810230.1"/>
    </source>
</evidence>
<name>A0A9K3NSG1_HELAN</name>
<proteinExistence type="predicted"/>
<dbReference type="GO" id="GO:0008270">
    <property type="term" value="F:zinc ion binding"/>
    <property type="evidence" value="ECO:0007669"/>
    <property type="project" value="UniProtKB-KW"/>
</dbReference>
<dbReference type="EMBL" id="MNCJ02000319">
    <property type="protein sequence ID" value="KAF5810230.1"/>
    <property type="molecule type" value="Genomic_DNA"/>
</dbReference>
<feature type="domain" description="Oberon-like PHD finger" evidence="6">
    <location>
        <begin position="27"/>
        <end position="135"/>
    </location>
</feature>
<evidence type="ECO:0000256" key="5">
    <source>
        <dbReference type="ARBA" id="ARBA00023242"/>
    </source>
</evidence>
<dbReference type="PANTHER" id="PTHR21736">
    <property type="entry name" value="VERNALIZATION-INSENSITIVE PROTEIN 3"/>
    <property type="match status" value="1"/>
</dbReference>
<protein>
    <recommendedName>
        <fullName evidence="6">Oberon-like PHD finger domain-containing protein</fullName>
    </recommendedName>
</protein>
<dbReference type="Pfam" id="PF07227">
    <property type="entry name" value="PHD_Oberon"/>
    <property type="match status" value="1"/>
</dbReference>
<organism evidence="7 8">
    <name type="scientific">Helianthus annuus</name>
    <name type="common">Common sunflower</name>
    <dbReference type="NCBI Taxonomy" id="4232"/>
    <lineage>
        <taxon>Eukaryota</taxon>
        <taxon>Viridiplantae</taxon>
        <taxon>Streptophyta</taxon>
        <taxon>Embryophyta</taxon>
        <taxon>Tracheophyta</taxon>
        <taxon>Spermatophyta</taxon>
        <taxon>Magnoliopsida</taxon>
        <taxon>eudicotyledons</taxon>
        <taxon>Gunneridae</taxon>
        <taxon>Pentapetalae</taxon>
        <taxon>asterids</taxon>
        <taxon>campanulids</taxon>
        <taxon>Asterales</taxon>
        <taxon>Asteraceae</taxon>
        <taxon>Asteroideae</taxon>
        <taxon>Heliantheae alliance</taxon>
        <taxon>Heliantheae</taxon>
        <taxon>Helianthus</taxon>
    </lineage>
</organism>
<evidence type="ECO:0000313" key="8">
    <source>
        <dbReference type="Proteomes" id="UP000215914"/>
    </source>
</evidence>
<dbReference type="GO" id="GO:0005634">
    <property type="term" value="C:nucleus"/>
    <property type="evidence" value="ECO:0007669"/>
    <property type="project" value="UniProtKB-SubCell"/>
</dbReference>
<dbReference type="AlphaFoldDB" id="A0A9K3NSG1"/>
<dbReference type="InterPro" id="IPR032881">
    <property type="entry name" value="Oberon-like_PHD"/>
</dbReference>
<dbReference type="PRINTS" id="PR01544">
    <property type="entry name" value="ARATH130DUF"/>
</dbReference>
<keyword evidence="8" id="KW-1185">Reference proteome</keyword>
<keyword evidence="3" id="KW-0863">Zinc-finger</keyword>
<evidence type="ECO:0000256" key="3">
    <source>
        <dbReference type="ARBA" id="ARBA00022771"/>
    </source>
</evidence>